<reference evidence="1 2" key="1">
    <citation type="submission" date="2015-01" db="EMBL/GenBank/DDBJ databases">
        <title>Evolution of Trichinella species and genotypes.</title>
        <authorList>
            <person name="Korhonen P.K."/>
            <person name="Edoardo P."/>
            <person name="Giuseppe L.R."/>
            <person name="Gasser R.B."/>
        </authorList>
    </citation>
    <scope>NUCLEOTIDE SEQUENCE [LARGE SCALE GENOMIC DNA]</scope>
    <source>
        <strain evidence="1">ISS37</strain>
    </source>
</reference>
<dbReference type="AlphaFoldDB" id="A0A0V0SJD7"/>
<evidence type="ECO:0000313" key="1">
    <source>
        <dbReference type="EMBL" id="KRX26579.1"/>
    </source>
</evidence>
<accession>A0A0V0SJD7</accession>
<organism evidence="1 2">
    <name type="scientific">Trichinella nelsoni</name>
    <dbReference type="NCBI Taxonomy" id="6336"/>
    <lineage>
        <taxon>Eukaryota</taxon>
        <taxon>Metazoa</taxon>
        <taxon>Ecdysozoa</taxon>
        <taxon>Nematoda</taxon>
        <taxon>Enoplea</taxon>
        <taxon>Dorylaimia</taxon>
        <taxon>Trichinellida</taxon>
        <taxon>Trichinellidae</taxon>
        <taxon>Trichinella</taxon>
    </lineage>
</organism>
<proteinExistence type="predicted"/>
<dbReference type="Proteomes" id="UP000054630">
    <property type="component" value="Unassembled WGS sequence"/>
</dbReference>
<protein>
    <submittedName>
        <fullName evidence="1">Uncharacterized protein</fullName>
    </submittedName>
</protein>
<sequence length="112" mass="12621">MATRSSSSIFLPKPHCIVPCVNRIPYNLRIKYSLLPIDARSWSRCSDCHISRAVSSCARWISWSSSTVRHTAAIALHSFRLQSSGTGQGFGWLTKSRKPSLISRTFIFSFRS</sequence>
<name>A0A0V0SJD7_9BILA</name>
<dbReference type="EMBL" id="JYDL01000007">
    <property type="protein sequence ID" value="KRX26579.1"/>
    <property type="molecule type" value="Genomic_DNA"/>
</dbReference>
<comment type="caution">
    <text evidence="1">The sequence shown here is derived from an EMBL/GenBank/DDBJ whole genome shotgun (WGS) entry which is preliminary data.</text>
</comment>
<gene>
    <name evidence="1" type="ORF">T07_11465</name>
</gene>
<keyword evidence="2" id="KW-1185">Reference proteome</keyword>
<evidence type="ECO:0000313" key="2">
    <source>
        <dbReference type="Proteomes" id="UP000054630"/>
    </source>
</evidence>